<feature type="compositionally biased region" description="Basic and acidic residues" evidence="1">
    <location>
        <begin position="131"/>
        <end position="148"/>
    </location>
</feature>
<organism evidence="2 3">
    <name type="scientific">Elysia marginata</name>
    <dbReference type="NCBI Taxonomy" id="1093978"/>
    <lineage>
        <taxon>Eukaryota</taxon>
        <taxon>Metazoa</taxon>
        <taxon>Spiralia</taxon>
        <taxon>Lophotrochozoa</taxon>
        <taxon>Mollusca</taxon>
        <taxon>Gastropoda</taxon>
        <taxon>Heterobranchia</taxon>
        <taxon>Euthyneura</taxon>
        <taxon>Panpulmonata</taxon>
        <taxon>Sacoglossa</taxon>
        <taxon>Placobranchoidea</taxon>
        <taxon>Plakobranchidae</taxon>
        <taxon>Elysia</taxon>
    </lineage>
</organism>
<feature type="region of interest" description="Disordered" evidence="1">
    <location>
        <begin position="1"/>
        <end position="172"/>
    </location>
</feature>
<feature type="region of interest" description="Disordered" evidence="1">
    <location>
        <begin position="397"/>
        <end position="427"/>
    </location>
</feature>
<accession>A0AAV4JCR2</accession>
<reference evidence="2 3" key="1">
    <citation type="journal article" date="2021" name="Elife">
        <title>Chloroplast acquisition without the gene transfer in kleptoplastic sea slugs, Plakobranchus ocellatus.</title>
        <authorList>
            <person name="Maeda T."/>
            <person name="Takahashi S."/>
            <person name="Yoshida T."/>
            <person name="Shimamura S."/>
            <person name="Takaki Y."/>
            <person name="Nagai Y."/>
            <person name="Toyoda A."/>
            <person name="Suzuki Y."/>
            <person name="Arimoto A."/>
            <person name="Ishii H."/>
            <person name="Satoh N."/>
            <person name="Nishiyama T."/>
            <person name="Hasebe M."/>
            <person name="Maruyama T."/>
            <person name="Minagawa J."/>
            <person name="Obokata J."/>
            <person name="Shigenobu S."/>
        </authorList>
    </citation>
    <scope>NUCLEOTIDE SEQUENCE [LARGE SCALE GENOMIC DNA]</scope>
</reference>
<feature type="compositionally biased region" description="Basic residues" evidence="1">
    <location>
        <begin position="397"/>
        <end position="407"/>
    </location>
</feature>
<feature type="region of interest" description="Disordered" evidence="1">
    <location>
        <begin position="600"/>
        <end position="628"/>
    </location>
</feature>
<feature type="compositionally biased region" description="Acidic residues" evidence="1">
    <location>
        <begin position="110"/>
        <end position="121"/>
    </location>
</feature>
<feature type="region of interest" description="Disordered" evidence="1">
    <location>
        <begin position="196"/>
        <end position="280"/>
    </location>
</feature>
<feature type="region of interest" description="Disordered" evidence="1">
    <location>
        <begin position="463"/>
        <end position="558"/>
    </location>
</feature>
<feature type="compositionally biased region" description="Basic and acidic residues" evidence="1">
    <location>
        <begin position="463"/>
        <end position="494"/>
    </location>
</feature>
<feature type="compositionally biased region" description="Polar residues" evidence="1">
    <location>
        <begin position="237"/>
        <end position="247"/>
    </location>
</feature>
<sequence>MANYTGTGHSEKILRFKGVVPSPVREDSMEPVMPASSAGNGSSSPQQQSQNSLSSDKGRNSISSQGQEATDHFLNAGIVLEETDSEESDTEQSARRGGTEEEKNASPVKEEEEPFLDEEEVKAELGGEISPTEKNEGPQEETDGKEQNSTEEEPKEADKAKKKNRRLKKLSEKRTAFDGREVLFVTECTQTDWKWKDATERSGKGNLVAPTSVKPESRQTVSQARTDDESLMDDRTGTNYTPFSLQPNDEFGIPMLDMSSDSDSSDDESPKKAKPQKHYLPTIGPPQILKYIRESDQLEKETDRASSDMEDEYRNTDSADYVLDEQGRPAGMFSGPCEFCGDDIKLFPTLEQQLSEPPESLYCCEDYREFVEFAMTTASRLEEDMSKQNEKISIKVHGHHGSKQARKLAKEQAVQRMRERELARRQQEASGLQAAFYQSAAGSQGGGAPRAPKANQAGGMIFKDMDSRGQDMDRESSDGPRSEGGKRGRFKRDVSIGADDAGSVFEGSEGDVVDGGERRTSRRGVGGSRGAGGGSRGGTGHGGSFSGRSPGQLAPAGALGPVGSFSSFGGLPTEVARQMKTINYQLSSQRCLEEGWTLRAPSPLDLDNPENEVFVPEPLHPSMIASGK</sequence>
<dbReference type="PANTHER" id="PTHR23093:SF18">
    <property type="entry name" value="GLUTAMATE RICH 6"/>
    <property type="match status" value="1"/>
</dbReference>
<gene>
    <name evidence="2" type="ORF">ElyMa_003290400</name>
</gene>
<name>A0AAV4JCR2_9GAST</name>
<dbReference type="Proteomes" id="UP000762676">
    <property type="component" value="Unassembled WGS sequence"/>
</dbReference>
<feature type="compositionally biased region" description="Basic and acidic residues" evidence="1">
    <location>
        <begin position="225"/>
        <end position="236"/>
    </location>
</feature>
<evidence type="ECO:0000256" key="1">
    <source>
        <dbReference type="SAM" id="MobiDB-lite"/>
    </source>
</evidence>
<evidence type="ECO:0000313" key="3">
    <source>
        <dbReference type="Proteomes" id="UP000762676"/>
    </source>
</evidence>
<feature type="compositionally biased region" description="Acidic residues" evidence="1">
    <location>
        <begin position="81"/>
        <end position="90"/>
    </location>
</feature>
<feature type="compositionally biased region" description="Low complexity" evidence="1">
    <location>
        <begin position="34"/>
        <end position="55"/>
    </location>
</feature>
<feature type="compositionally biased region" description="Basic and acidic residues" evidence="1">
    <location>
        <begin position="92"/>
        <end position="104"/>
    </location>
</feature>
<feature type="non-terminal residue" evidence="2">
    <location>
        <position position="628"/>
    </location>
</feature>
<dbReference type="PANTHER" id="PTHR23093">
    <property type="entry name" value="SIMILAR TO CHROMOSOME 3 OPEN READING FRAME 20"/>
    <property type="match status" value="1"/>
</dbReference>
<dbReference type="EMBL" id="BMAT01006761">
    <property type="protein sequence ID" value="GFS19478.1"/>
    <property type="molecule type" value="Genomic_DNA"/>
</dbReference>
<feature type="compositionally biased region" description="Basic and acidic residues" evidence="1">
    <location>
        <begin position="416"/>
        <end position="427"/>
    </location>
</feature>
<dbReference type="AlphaFoldDB" id="A0AAV4JCR2"/>
<keyword evidence="3" id="KW-1185">Reference proteome</keyword>
<protein>
    <submittedName>
        <fullName evidence="2">Glutamate-rich protein 6-like</fullName>
    </submittedName>
</protein>
<feature type="compositionally biased region" description="Gly residues" evidence="1">
    <location>
        <begin position="524"/>
        <end position="545"/>
    </location>
</feature>
<comment type="caution">
    <text evidence="2">The sequence shown here is derived from an EMBL/GenBank/DDBJ whole genome shotgun (WGS) entry which is preliminary data.</text>
</comment>
<proteinExistence type="predicted"/>
<evidence type="ECO:0000313" key="2">
    <source>
        <dbReference type="EMBL" id="GFS19478.1"/>
    </source>
</evidence>